<dbReference type="Pfam" id="PF01352">
    <property type="entry name" value="KRAB"/>
    <property type="match status" value="1"/>
</dbReference>
<feature type="domain" description="KRAB" evidence="1">
    <location>
        <begin position="6"/>
        <end position="25"/>
    </location>
</feature>
<dbReference type="Proteomes" id="UP000694923">
    <property type="component" value="Unplaced"/>
</dbReference>
<evidence type="ECO:0000313" key="2">
    <source>
        <dbReference type="Proteomes" id="UP000694923"/>
    </source>
</evidence>
<protein>
    <submittedName>
        <fullName evidence="3">Zinc finger protein 75A-like</fullName>
    </submittedName>
</protein>
<evidence type="ECO:0000313" key="3">
    <source>
        <dbReference type="RefSeq" id="XP_008573181.1"/>
    </source>
</evidence>
<dbReference type="GeneID" id="103592298"/>
<keyword evidence="2" id="KW-1185">Reference proteome</keyword>
<organism evidence="2 3">
    <name type="scientific">Galeopterus variegatus</name>
    <name type="common">Malayan flying lemur</name>
    <name type="synonym">Cynocephalus variegatus</name>
    <dbReference type="NCBI Taxonomy" id="482537"/>
    <lineage>
        <taxon>Eukaryota</taxon>
        <taxon>Metazoa</taxon>
        <taxon>Chordata</taxon>
        <taxon>Craniata</taxon>
        <taxon>Vertebrata</taxon>
        <taxon>Euteleostomi</taxon>
        <taxon>Mammalia</taxon>
        <taxon>Eutheria</taxon>
        <taxon>Euarchontoglires</taxon>
        <taxon>Dermoptera</taxon>
        <taxon>Cynocephalidae</taxon>
        <taxon>Galeopterus</taxon>
    </lineage>
</organism>
<proteinExistence type="predicted"/>
<accession>A0ABM0QXU0</accession>
<gene>
    <name evidence="3" type="primary">LOC103592298</name>
</gene>
<name>A0ABM0QXU0_GALVR</name>
<sequence length="39" mass="4643">MYFSQEEKAFYNDVMQENYKTVIFLVYYKYDAGSGSLSI</sequence>
<dbReference type="RefSeq" id="XP_008573181.1">
    <property type="nucleotide sequence ID" value="XM_008574959.1"/>
</dbReference>
<reference evidence="3" key="1">
    <citation type="submission" date="2025-08" db="UniProtKB">
        <authorList>
            <consortium name="RefSeq"/>
        </authorList>
    </citation>
    <scope>IDENTIFICATION</scope>
</reference>
<dbReference type="InterPro" id="IPR036051">
    <property type="entry name" value="KRAB_dom_sf"/>
</dbReference>
<evidence type="ECO:0000259" key="1">
    <source>
        <dbReference type="Pfam" id="PF01352"/>
    </source>
</evidence>
<dbReference type="InterPro" id="IPR001909">
    <property type="entry name" value="KRAB"/>
</dbReference>
<dbReference type="SUPFAM" id="SSF109640">
    <property type="entry name" value="KRAB domain (Kruppel-associated box)"/>
    <property type="match status" value="1"/>
</dbReference>